<dbReference type="EMBL" id="NQVE01000200">
    <property type="protein sequence ID" value="RAL39507.1"/>
    <property type="molecule type" value="Genomic_DNA"/>
</dbReference>
<accession>A0A328D176</accession>
<organism evidence="1 2">
    <name type="scientific">Cuscuta australis</name>
    <dbReference type="NCBI Taxonomy" id="267555"/>
    <lineage>
        <taxon>Eukaryota</taxon>
        <taxon>Viridiplantae</taxon>
        <taxon>Streptophyta</taxon>
        <taxon>Embryophyta</taxon>
        <taxon>Tracheophyta</taxon>
        <taxon>Spermatophyta</taxon>
        <taxon>Magnoliopsida</taxon>
        <taxon>eudicotyledons</taxon>
        <taxon>Gunneridae</taxon>
        <taxon>Pentapetalae</taxon>
        <taxon>asterids</taxon>
        <taxon>lamiids</taxon>
        <taxon>Solanales</taxon>
        <taxon>Convolvulaceae</taxon>
        <taxon>Cuscuteae</taxon>
        <taxon>Cuscuta</taxon>
        <taxon>Cuscuta subgen. Grammica</taxon>
        <taxon>Cuscuta sect. Cleistogrammica</taxon>
    </lineage>
</organism>
<keyword evidence="2" id="KW-1185">Reference proteome</keyword>
<gene>
    <name evidence="1" type="ORF">DM860_003040</name>
</gene>
<comment type="caution">
    <text evidence="1">The sequence shown here is derived from an EMBL/GenBank/DDBJ whole genome shotgun (WGS) entry which is preliminary data.</text>
</comment>
<dbReference type="Proteomes" id="UP000249390">
    <property type="component" value="Unassembled WGS sequence"/>
</dbReference>
<dbReference type="AlphaFoldDB" id="A0A328D176"/>
<proteinExistence type="predicted"/>
<sequence length="62" mass="7334">MMIMDLDGWMEKLAKLAIIKKPFIGKKPVSLKLGRSQQGENLIKNKERRNKFKIVRSHRERV</sequence>
<evidence type="ECO:0000313" key="1">
    <source>
        <dbReference type="EMBL" id="RAL39507.1"/>
    </source>
</evidence>
<protein>
    <submittedName>
        <fullName evidence="1">Uncharacterized protein</fullName>
    </submittedName>
</protein>
<name>A0A328D176_9ASTE</name>
<reference evidence="1 2" key="1">
    <citation type="submission" date="2018-06" db="EMBL/GenBank/DDBJ databases">
        <title>The Genome of Cuscuta australis (Dodder) Provides Insight into the Evolution of Plant Parasitism.</title>
        <authorList>
            <person name="Liu H."/>
        </authorList>
    </citation>
    <scope>NUCLEOTIDE SEQUENCE [LARGE SCALE GENOMIC DNA]</scope>
    <source>
        <strain evidence="2">cv. Yunnan</strain>
        <tissue evidence="1">Vines</tissue>
    </source>
</reference>
<evidence type="ECO:0000313" key="2">
    <source>
        <dbReference type="Proteomes" id="UP000249390"/>
    </source>
</evidence>